<dbReference type="EMBL" id="NHYD01000415">
    <property type="protein sequence ID" value="PPQ94240.1"/>
    <property type="molecule type" value="Genomic_DNA"/>
</dbReference>
<keyword evidence="2" id="KW-1185">Reference proteome</keyword>
<dbReference type="PANTHER" id="PTHR37015">
    <property type="entry name" value="REVERSE TRANSCRIPTASE DOMAIN-CONTAINING PROTEIN"/>
    <property type="match status" value="1"/>
</dbReference>
<reference evidence="1 2" key="1">
    <citation type="journal article" date="2018" name="Evol. Lett.">
        <title>Horizontal gene cluster transfer increased hallucinogenic mushroom diversity.</title>
        <authorList>
            <person name="Reynolds H.T."/>
            <person name="Vijayakumar V."/>
            <person name="Gluck-Thaler E."/>
            <person name="Korotkin H.B."/>
            <person name="Matheny P.B."/>
            <person name="Slot J.C."/>
        </authorList>
    </citation>
    <scope>NUCLEOTIDE SEQUENCE [LARGE SCALE GENOMIC DNA]</scope>
    <source>
        <strain evidence="1 2">2631</strain>
    </source>
</reference>
<accession>A0A409XU35</accession>
<gene>
    <name evidence="1" type="ORF">CVT25_006666</name>
</gene>
<evidence type="ECO:0000313" key="1">
    <source>
        <dbReference type="EMBL" id="PPQ94240.1"/>
    </source>
</evidence>
<dbReference type="InParanoid" id="A0A409XU35"/>
<comment type="caution">
    <text evidence="1">The sequence shown here is derived from an EMBL/GenBank/DDBJ whole genome shotgun (WGS) entry which is preliminary data.</text>
</comment>
<evidence type="ECO:0008006" key="3">
    <source>
        <dbReference type="Google" id="ProtNLM"/>
    </source>
</evidence>
<evidence type="ECO:0000313" key="2">
    <source>
        <dbReference type="Proteomes" id="UP000283269"/>
    </source>
</evidence>
<proteinExistence type="predicted"/>
<dbReference type="Proteomes" id="UP000283269">
    <property type="component" value="Unassembled WGS sequence"/>
</dbReference>
<sequence>MDFAVKQRAEGLHLYRMHDDLWLWDSDPKKVANGWVKMNMYTELAGLRFNKKKLGRHLSELALKTMPGFRKAICAGALSNLPQRSPGL</sequence>
<dbReference type="AlphaFoldDB" id="A0A409XU35"/>
<dbReference type="STRING" id="93625.A0A409XU35"/>
<protein>
    <recommendedName>
        <fullName evidence="3">Reverse transcriptase domain-containing protein</fullName>
    </recommendedName>
</protein>
<name>A0A409XU35_PSICY</name>
<organism evidence="1 2">
    <name type="scientific">Psilocybe cyanescens</name>
    <dbReference type="NCBI Taxonomy" id="93625"/>
    <lineage>
        <taxon>Eukaryota</taxon>
        <taxon>Fungi</taxon>
        <taxon>Dikarya</taxon>
        <taxon>Basidiomycota</taxon>
        <taxon>Agaricomycotina</taxon>
        <taxon>Agaricomycetes</taxon>
        <taxon>Agaricomycetidae</taxon>
        <taxon>Agaricales</taxon>
        <taxon>Agaricineae</taxon>
        <taxon>Strophariaceae</taxon>
        <taxon>Psilocybe</taxon>
    </lineage>
</organism>
<dbReference type="OrthoDB" id="74545at2759"/>
<dbReference type="PANTHER" id="PTHR37015:SF2">
    <property type="entry name" value="REVERSE TRANSCRIPTASE DOMAIN-CONTAINING PROTEIN"/>
    <property type="match status" value="1"/>
</dbReference>